<proteinExistence type="predicted"/>
<name>X1MEA5_9ZZZZ</name>
<comment type="caution">
    <text evidence="1">The sequence shown here is derived from an EMBL/GenBank/DDBJ whole genome shotgun (WGS) entry which is preliminary data.</text>
</comment>
<dbReference type="AlphaFoldDB" id="X1MEA5"/>
<evidence type="ECO:0008006" key="2">
    <source>
        <dbReference type="Google" id="ProtNLM"/>
    </source>
</evidence>
<evidence type="ECO:0000313" key="1">
    <source>
        <dbReference type="EMBL" id="GAI13000.1"/>
    </source>
</evidence>
<accession>X1MEA5</accession>
<feature type="non-terminal residue" evidence="1">
    <location>
        <position position="48"/>
    </location>
</feature>
<gene>
    <name evidence="1" type="ORF">S06H3_11041</name>
</gene>
<sequence>MLLFTLILFSIAEPINKENIIPPVAKVIPKIDTLHGEIHIDNYFWLRD</sequence>
<dbReference type="EMBL" id="BARV01005255">
    <property type="protein sequence ID" value="GAI13000.1"/>
    <property type="molecule type" value="Genomic_DNA"/>
</dbReference>
<protein>
    <recommendedName>
        <fullName evidence="2">Peptidase S9A N-terminal domain-containing protein</fullName>
    </recommendedName>
</protein>
<organism evidence="1">
    <name type="scientific">marine sediment metagenome</name>
    <dbReference type="NCBI Taxonomy" id="412755"/>
    <lineage>
        <taxon>unclassified sequences</taxon>
        <taxon>metagenomes</taxon>
        <taxon>ecological metagenomes</taxon>
    </lineage>
</organism>
<reference evidence="1" key="1">
    <citation type="journal article" date="2014" name="Front. Microbiol.">
        <title>High frequency of phylogenetically diverse reductive dehalogenase-homologous genes in deep subseafloor sedimentary metagenomes.</title>
        <authorList>
            <person name="Kawai M."/>
            <person name="Futagami T."/>
            <person name="Toyoda A."/>
            <person name="Takaki Y."/>
            <person name="Nishi S."/>
            <person name="Hori S."/>
            <person name="Arai W."/>
            <person name="Tsubouchi T."/>
            <person name="Morono Y."/>
            <person name="Uchiyama I."/>
            <person name="Ito T."/>
            <person name="Fujiyama A."/>
            <person name="Inagaki F."/>
            <person name="Takami H."/>
        </authorList>
    </citation>
    <scope>NUCLEOTIDE SEQUENCE</scope>
    <source>
        <strain evidence="1">Expedition CK06-06</strain>
    </source>
</reference>
<dbReference type="SUPFAM" id="SSF50993">
    <property type="entry name" value="Peptidase/esterase 'gauge' domain"/>
    <property type="match status" value="1"/>
</dbReference>